<organism evidence="18 19">
    <name type="scientific">Desulfacinum infernum DSM 9756</name>
    <dbReference type="NCBI Taxonomy" id="1121391"/>
    <lineage>
        <taxon>Bacteria</taxon>
        <taxon>Pseudomonadati</taxon>
        <taxon>Thermodesulfobacteriota</taxon>
        <taxon>Syntrophobacteria</taxon>
        <taxon>Syntrophobacterales</taxon>
        <taxon>Syntrophobacteraceae</taxon>
        <taxon>Desulfacinum</taxon>
    </lineage>
</organism>
<dbReference type="InterPro" id="IPR000788">
    <property type="entry name" value="RNR_lg_C"/>
</dbReference>
<feature type="domain" description="TSCPD" evidence="17">
    <location>
        <begin position="625"/>
        <end position="726"/>
    </location>
</feature>
<dbReference type="Proteomes" id="UP000184076">
    <property type="component" value="Unassembled WGS sequence"/>
</dbReference>
<dbReference type="Pfam" id="PF00317">
    <property type="entry name" value="Ribonuc_red_lgN"/>
    <property type="match status" value="1"/>
</dbReference>
<dbReference type="InterPro" id="IPR013344">
    <property type="entry name" value="RNR_NrdJ/NrdZ"/>
</dbReference>
<keyword evidence="19" id="KW-1185">Reference proteome</keyword>
<keyword evidence="4 13" id="KW-0237">DNA synthesis</keyword>
<evidence type="ECO:0000256" key="12">
    <source>
        <dbReference type="ARBA" id="ARBA00047754"/>
    </source>
</evidence>
<dbReference type="SUPFAM" id="SSF51998">
    <property type="entry name" value="PFL-like glycyl radical enzymes"/>
    <property type="match status" value="1"/>
</dbReference>
<dbReference type="InterPro" id="IPR013509">
    <property type="entry name" value="RNR_lsu_N"/>
</dbReference>
<evidence type="ECO:0000256" key="8">
    <source>
        <dbReference type="ARBA" id="ARBA00023116"/>
    </source>
</evidence>
<evidence type="ECO:0000259" key="16">
    <source>
        <dbReference type="Pfam" id="PF02867"/>
    </source>
</evidence>
<evidence type="ECO:0000259" key="15">
    <source>
        <dbReference type="Pfam" id="PF00317"/>
    </source>
</evidence>
<feature type="domain" description="Ribonucleotide reductase large subunit C-terminal" evidence="16">
    <location>
        <begin position="132"/>
        <end position="444"/>
    </location>
</feature>
<dbReference type="NCBIfam" id="TIGR02504">
    <property type="entry name" value="NrdJ_Z"/>
    <property type="match status" value="1"/>
</dbReference>
<evidence type="ECO:0000313" key="18">
    <source>
        <dbReference type="EMBL" id="SHF47138.1"/>
    </source>
</evidence>
<evidence type="ECO:0000256" key="14">
    <source>
        <dbReference type="SAM" id="MobiDB-lite"/>
    </source>
</evidence>
<dbReference type="CDD" id="cd02888">
    <property type="entry name" value="RNR_II_dimer"/>
    <property type="match status" value="1"/>
</dbReference>
<accession>A0A1M5BX98</accession>
<evidence type="ECO:0000259" key="17">
    <source>
        <dbReference type="Pfam" id="PF12637"/>
    </source>
</evidence>
<dbReference type="Gene3D" id="3.20.70.20">
    <property type="match status" value="1"/>
</dbReference>
<name>A0A1M5BX98_9BACT</name>
<dbReference type="UniPathway" id="UPA00326"/>
<proteinExistence type="inferred from homology"/>
<evidence type="ECO:0000256" key="13">
    <source>
        <dbReference type="RuleBase" id="RU364064"/>
    </source>
</evidence>
<evidence type="ECO:0000256" key="5">
    <source>
        <dbReference type="ARBA" id="ARBA00022741"/>
    </source>
</evidence>
<dbReference type="GO" id="GO:0031419">
    <property type="term" value="F:cobalamin binding"/>
    <property type="evidence" value="ECO:0007669"/>
    <property type="project" value="UniProtKB-KW"/>
</dbReference>
<protein>
    <recommendedName>
        <fullName evidence="13">Vitamin B12-dependent ribonucleotide reductase</fullName>
        <ecNumber evidence="13">1.17.4.1</ecNumber>
    </recommendedName>
</protein>
<evidence type="ECO:0000256" key="3">
    <source>
        <dbReference type="ARBA" id="ARBA00022628"/>
    </source>
</evidence>
<dbReference type="Pfam" id="PF12637">
    <property type="entry name" value="TSCPD"/>
    <property type="match status" value="1"/>
</dbReference>
<dbReference type="EC" id="1.17.4.1" evidence="13"/>
<dbReference type="GO" id="GO:0005524">
    <property type="term" value="F:ATP binding"/>
    <property type="evidence" value="ECO:0007669"/>
    <property type="project" value="UniProtKB-KW"/>
</dbReference>
<feature type="compositionally biased region" description="Polar residues" evidence="14">
    <location>
        <begin position="10"/>
        <end position="19"/>
    </location>
</feature>
<dbReference type="GO" id="GO:0009263">
    <property type="term" value="P:deoxyribonucleotide biosynthetic process"/>
    <property type="evidence" value="ECO:0007669"/>
    <property type="project" value="UniProtKB-KW"/>
</dbReference>
<keyword evidence="3 13" id="KW-0846">Cobalamin</keyword>
<evidence type="ECO:0000256" key="6">
    <source>
        <dbReference type="ARBA" id="ARBA00022840"/>
    </source>
</evidence>
<keyword evidence="10 13" id="KW-0170">Cobalt</keyword>
<evidence type="ECO:0000256" key="10">
    <source>
        <dbReference type="ARBA" id="ARBA00023285"/>
    </source>
</evidence>
<comment type="cofactor">
    <cofactor evidence="1 13">
        <name>adenosylcob(III)alamin</name>
        <dbReference type="ChEBI" id="CHEBI:18408"/>
    </cofactor>
</comment>
<feature type="region of interest" description="Disordered" evidence="14">
    <location>
        <begin position="1"/>
        <end position="42"/>
    </location>
</feature>
<dbReference type="GO" id="GO:0071897">
    <property type="term" value="P:DNA biosynthetic process"/>
    <property type="evidence" value="ECO:0007669"/>
    <property type="project" value="UniProtKB-KW"/>
</dbReference>
<sequence>MMMDEGGVPTASTDSTPTGDSLAGGQPARMTMGKTKSSRKRTLRKVRLTPNALLVMRKRYLKKDHKGEPAETPEELFWRVAQAIAEADANYGATEEEVEETAVRFYNLMTSLDFMPNSPTLMNAGTELGQLSACFVLPVGDSLEEIFEAVKHAAKIHQSGGGTGFSFSRLRPEGDVVKSTNGVASGPVSFMAVFDSATDTIKQGGRRRGANMGILRVDHPDIERFITCKHDNDRLTNFNISVAITDAFMRALEEDEEYDLVNPRTGEKMGRLSARKVFDRIVQSAWKNGEPGVIFIDTINKDNPTPHVGRIESTNPCGEQPLLPYESCNLGSINLSHMVKDGGIDYEHLKEVVWEAVHFLDNVIDVNKYPLAKIREMTLANRKIGLGVMGFADMLVALGIPYNSEEAVETAEEVMAFIQRESKAASAALGKTRGNFPNFKGSVHDPEKGGAGPYMRNATTTTIAPTGTISILAGCSSGVEPIFAVTFVRKVLDGEELLEVHPLFEKAAKEKGFYSRELMKRIASKASIQGFSEIPEEVRRVFVVAHDVTPEWHIRIQAAFQRHTDNAVSKTINFPNSATPQDVYDAYIQAYKSGCKGLTIYRDGSRDVQVLNIQKKPDYPQVEPRPRPDKTIGATERINTGCGKLYVTINRDEYGFCEVFAQMGKAGGCAYSQIEATARLISLALRSGVRIESIIRQLMGIRCPSPVWQNGEQILSCTDAIAKVLNHQAQANVESALQEMGACPDCGASVEHEGGCIVCRACGFSRCA</sequence>
<comment type="function">
    <text evidence="11 13">Catalyzes the reduction of ribonucleotides to deoxyribonucleotides. May function to provide a pool of deoxyribonucleotide precursors for DNA repair during oxygen limitation and/or for immediate growth after restoration of oxygen.</text>
</comment>
<dbReference type="NCBIfam" id="NF006417">
    <property type="entry name" value="PRK08665.1"/>
    <property type="match status" value="1"/>
</dbReference>
<keyword evidence="9" id="KW-1015">Disulfide bond</keyword>
<evidence type="ECO:0000256" key="2">
    <source>
        <dbReference type="ARBA" id="ARBA00007405"/>
    </source>
</evidence>
<feature type="domain" description="Ribonucleotide reductase large subunit N-terminal" evidence="15">
    <location>
        <begin position="47"/>
        <end position="129"/>
    </location>
</feature>
<dbReference type="InterPro" id="IPR050862">
    <property type="entry name" value="RdRp_reductase_class-2"/>
</dbReference>
<dbReference type="EMBL" id="FQVB01000018">
    <property type="protein sequence ID" value="SHF47138.1"/>
    <property type="molecule type" value="Genomic_DNA"/>
</dbReference>
<keyword evidence="5 13" id="KW-0547">Nucleotide-binding</keyword>
<evidence type="ECO:0000256" key="7">
    <source>
        <dbReference type="ARBA" id="ARBA00023002"/>
    </source>
</evidence>
<comment type="similarity">
    <text evidence="2 13">Belongs to the ribonucleoside diphosphate reductase class-2 family.</text>
</comment>
<dbReference type="InterPro" id="IPR024434">
    <property type="entry name" value="TSCPD_dom"/>
</dbReference>
<dbReference type="GO" id="GO:0004748">
    <property type="term" value="F:ribonucleoside-diphosphate reductase activity, thioredoxin disulfide as acceptor"/>
    <property type="evidence" value="ECO:0007669"/>
    <property type="project" value="UniProtKB-EC"/>
</dbReference>
<feature type="domain" description="Ribonucleotide reductase large subunit C-terminal" evidence="16">
    <location>
        <begin position="455"/>
        <end position="601"/>
    </location>
</feature>
<evidence type="ECO:0000313" key="19">
    <source>
        <dbReference type="Proteomes" id="UP000184076"/>
    </source>
</evidence>
<keyword evidence="6" id="KW-0067">ATP-binding</keyword>
<comment type="catalytic activity">
    <reaction evidence="12 13">
        <text>a 2'-deoxyribonucleoside 5'-diphosphate + [thioredoxin]-disulfide + H2O = a ribonucleoside 5'-diphosphate + [thioredoxin]-dithiol</text>
        <dbReference type="Rhea" id="RHEA:23252"/>
        <dbReference type="Rhea" id="RHEA-COMP:10698"/>
        <dbReference type="Rhea" id="RHEA-COMP:10700"/>
        <dbReference type="ChEBI" id="CHEBI:15377"/>
        <dbReference type="ChEBI" id="CHEBI:29950"/>
        <dbReference type="ChEBI" id="CHEBI:50058"/>
        <dbReference type="ChEBI" id="CHEBI:57930"/>
        <dbReference type="ChEBI" id="CHEBI:73316"/>
        <dbReference type="EC" id="1.17.4.1"/>
    </reaction>
</comment>
<dbReference type="PANTHER" id="PTHR43371:SF1">
    <property type="entry name" value="RIBONUCLEOSIDE-DIPHOSPHATE REDUCTASE"/>
    <property type="match status" value="1"/>
</dbReference>
<evidence type="ECO:0000256" key="4">
    <source>
        <dbReference type="ARBA" id="ARBA00022634"/>
    </source>
</evidence>
<dbReference type="AlphaFoldDB" id="A0A1M5BX98"/>
<keyword evidence="7 13" id="KW-0560">Oxidoreductase</keyword>
<dbReference type="Pfam" id="PF02867">
    <property type="entry name" value="Ribonuc_red_lgC"/>
    <property type="match status" value="2"/>
</dbReference>
<dbReference type="PANTHER" id="PTHR43371">
    <property type="entry name" value="VITAMIN B12-DEPENDENT RIBONUCLEOTIDE REDUCTASE"/>
    <property type="match status" value="1"/>
</dbReference>
<evidence type="ECO:0000256" key="9">
    <source>
        <dbReference type="ARBA" id="ARBA00023157"/>
    </source>
</evidence>
<evidence type="ECO:0000256" key="11">
    <source>
        <dbReference type="ARBA" id="ARBA00025437"/>
    </source>
</evidence>
<evidence type="ECO:0000256" key="1">
    <source>
        <dbReference type="ARBA" id="ARBA00001922"/>
    </source>
</evidence>
<dbReference type="PRINTS" id="PR01183">
    <property type="entry name" value="RIBORDTASEM1"/>
</dbReference>
<dbReference type="STRING" id="1121391.SAMN02745206_02056"/>
<gene>
    <name evidence="18" type="ORF">SAMN02745206_02056</name>
</gene>
<dbReference type="SUPFAM" id="SSF48168">
    <property type="entry name" value="R1 subunit of ribonucleotide reductase, N-terminal domain"/>
    <property type="match status" value="1"/>
</dbReference>
<dbReference type="InterPro" id="IPR008926">
    <property type="entry name" value="RNR_R1-su_N"/>
</dbReference>
<dbReference type="FunFam" id="3.20.70.20:FF:000018">
    <property type="entry name" value="Vitamin B12-dependent ribonucleotide reductase"/>
    <property type="match status" value="1"/>
</dbReference>
<keyword evidence="8" id="KW-0215">Deoxyribonucleotide synthesis</keyword>
<reference evidence="19" key="1">
    <citation type="submission" date="2016-11" db="EMBL/GenBank/DDBJ databases">
        <authorList>
            <person name="Varghese N."/>
            <person name="Submissions S."/>
        </authorList>
    </citation>
    <scope>NUCLEOTIDE SEQUENCE [LARGE SCALE GENOMIC DNA]</scope>
    <source>
        <strain evidence="19">DSM 9756</strain>
    </source>
</reference>